<evidence type="ECO:0000259" key="13">
    <source>
        <dbReference type="Pfam" id="PF01288"/>
    </source>
</evidence>
<comment type="similarity">
    <text evidence="2">Belongs to the HPPK family.</text>
</comment>
<dbReference type="GO" id="GO:0046656">
    <property type="term" value="P:folic acid biosynthetic process"/>
    <property type="evidence" value="ECO:0007669"/>
    <property type="project" value="UniProtKB-KW"/>
</dbReference>
<reference evidence="15" key="1">
    <citation type="submission" date="2017-01" db="EMBL/GenBank/DDBJ databases">
        <authorList>
            <person name="Varghese N."/>
            <person name="Submissions S."/>
        </authorList>
    </citation>
    <scope>NUCLEOTIDE SEQUENCE [LARGE SCALE GENOMIC DNA]</scope>
    <source>
        <strain evidence="15">DSM 24913</strain>
    </source>
</reference>
<dbReference type="InterPro" id="IPR000550">
    <property type="entry name" value="Hppk"/>
</dbReference>
<dbReference type="EC" id="2.7.6.3" evidence="3"/>
<dbReference type="InterPro" id="IPR035907">
    <property type="entry name" value="Hppk_sf"/>
</dbReference>
<dbReference type="AlphaFoldDB" id="A0A1N7J6K1"/>
<comment type="function">
    <text evidence="10">Catalyzes the transfer of pyrophosphate from adenosine triphosphate (ATP) to 6-hydroxymethyl-7,8-dihydropterin, an enzymatic step in folate biosynthesis pathway.</text>
</comment>
<evidence type="ECO:0000256" key="10">
    <source>
        <dbReference type="ARBA" id="ARBA00029409"/>
    </source>
</evidence>
<dbReference type="GO" id="GO:0046654">
    <property type="term" value="P:tetrahydrofolate biosynthetic process"/>
    <property type="evidence" value="ECO:0007669"/>
    <property type="project" value="UniProtKB-UniPathway"/>
</dbReference>
<keyword evidence="6" id="KW-0547">Nucleotide-binding</keyword>
<evidence type="ECO:0000313" key="14">
    <source>
        <dbReference type="EMBL" id="SIS44988.1"/>
    </source>
</evidence>
<evidence type="ECO:0000256" key="4">
    <source>
        <dbReference type="ARBA" id="ARBA00016218"/>
    </source>
</evidence>
<evidence type="ECO:0000256" key="7">
    <source>
        <dbReference type="ARBA" id="ARBA00022777"/>
    </source>
</evidence>
<proteinExistence type="inferred from homology"/>
<keyword evidence="9" id="KW-0289">Folate biosynthesis</keyword>
<dbReference type="RefSeq" id="WP_076513979.1">
    <property type="nucleotide sequence ID" value="NZ_FTOH01000001.1"/>
</dbReference>
<evidence type="ECO:0000256" key="2">
    <source>
        <dbReference type="ARBA" id="ARBA00005810"/>
    </source>
</evidence>
<evidence type="ECO:0000256" key="9">
    <source>
        <dbReference type="ARBA" id="ARBA00022909"/>
    </source>
</evidence>
<dbReference type="Gene3D" id="3.30.70.560">
    <property type="entry name" value="7,8-Dihydro-6-hydroxymethylpterin-pyrophosphokinase HPPK"/>
    <property type="match status" value="1"/>
</dbReference>
<organism evidence="14 15">
    <name type="scientific">Thalassolituus maritimus</name>
    <dbReference type="NCBI Taxonomy" id="484498"/>
    <lineage>
        <taxon>Bacteria</taxon>
        <taxon>Pseudomonadati</taxon>
        <taxon>Pseudomonadota</taxon>
        <taxon>Gammaproteobacteria</taxon>
        <taxon>Oceanospirillales</taxon>
        <taxon>Oceanospirillaceae</taxon>
        <taxon>Thalassolituus</taxon>
    </lineage>
</organism>
<evidence type="ECO:0000256" key="11">
    <source>
        <dbReference type="ARBA" id="ARBA00029766"/>
    </source>
</evidence>
<keyword evidence="15" id="KW-1185">Reference proteome</keyword>
<dbReference type="STRING" id="484498.SAMN05421686_101417"/>
<dbReference type="EMBL" id="FTOH01000001">
    <property type="protein sequence ID" value="SIS44988.1"/>
    <property type="molecule type" value="Genomic_DNA"/>
</dbReference>
<dbReference type="Proteomes" id="UP000185639">
    <property type="component" value="Unassembled WGS sequence"/>
</dbReference>
<dbReference type="PANTHER" id="PTHR43071">
    <property type="entry name" value="2-AMINO-4-HYDROXY-6-HYDROXYMETHYLDIHYDROPTERIDINE PYROPHOSPHOKINASE"/>
    <property type="match status" value="1"/>
</dbReference>
<dbReference type="NCBIfam" id="TIGR01498">
    <property type="entry name" value="folK"/>
    <property type="match status" value="1"/>
</dbReference>
<sequence>MAYFLLGLGSNIDPRENLSRAIDALHSLGEILDRSPAVFTEPVGESFTHTFGNQLIIIECSLPAPMLKQRLQRIEEQLGREPKSPARKTRDRTIDIDILQEAEDSITSLKQTPPEESYYREVYENWDQSENV</sequence>
<dbReference type="PANTHER" id="PTHR43071:SF1">
    <property type="entry name" value="2-AMINO-4-HYDROXY-6-HYDROXYMETHYLDIHYDROPTERIDINE PYROPHOSPHOKINASE"/>
    <property type="match status" value="1"/>
</dbReference>
<accession>A0A1N7J6K1</accession>
<evidence type="ECO:0000256" key="8">
    <source>
        <dbReference type="ARBA" id="ARBA00022840"/>
    </source>
</evidence>
<dbReference type="UniPathway" id="UPA00077">
    <property type="reaction ID" value="UER00155"/>
</dbReference>
<evidence type="ECO:0000256" key="3">
    <source>
        <dbReference type="ARBA" id="ARBA00013253"/>
    </source>
</evidence>
<dbReference type="GO" id="GO:0005524">
    <property type="term" value="F:ATP binding"/>
    <property type="evidence" value="ECO:0007669"/>
    <property type="project" value="UniProtKB-KW"/>
</dbReference>
<dbReference type="GO" id="GO:0003848">
    <property type="term" value="F:2-amino-4-hydroxy-6-hydroxymethyldihydropteridine diphosphokinase activity"/>
    <property type="evidence" value="ECO:0007669"/>
    <property type="project" value="UniProtKB-EC"/>
</dbReference>
<dbReference type="OrthoDB" id="582926at2"/>
<keyword evidence="5" id="KW-0808">Transferase</keyword>
<keyword evidence="7 14" id="KW-0418">Kinase</keyword>
<evidence type="ECO:0000256" key="6">
    <source>
        <dbReference type="ARBA" id="ARBA00022741"/>
    </source>
</evidence>
<evidence type="ECO:0000256" key="5">
    <source>
        <dbReference type="ARBA" id="ARBA00022679"/>
    </source>
</evidence>
<evidence type="ECO:0000256" key="12">
    <source>
        <dbReference type="ARBA" id="ARBA00033413"/>
    </source>
</evidence>
<dbReference type="SUPFAM" id="SSF55083">
    <property type="entry name" value="6-hydroxymethyl-7,8-dihydropterin pyrophosphokinase, HPPK"/>
    <property type="match status" value="1"/>
</dbReference>
<name>A0A1N7J6K1_9GAMM</name>
<protein>
    <recommendedName>
        <fullName evidence="4">2-amino-4-hydroxy-6-hydroxymethyldihydropteridine pyrophosphokinase</fullName>
        <ecNumber evidence="3">2.7.6.3</ecNumber>
    </recommendedName>
    <alternativeName>
        <fullName evidence="11">6-hydroxymethyl-7,8-dihydropterin pyrophosphokinase</fullName>
    </alternativeName>
    <alternativeName>
        <fullName evidence="12">7,8-dihydro-6-hydroxymethylpterin-pyrophosphokinase</fullName>
    </alternativeName>
</protein>
<evidence type="ECO:0000313" key="15">
    <source>
        <dbReference type="Proteomes" id="UP000185639"/>
    </source>
</evidence>
<keyword evidence="8" id="KW-0067">ATP-binding</keyword>
<gene>
    <name evidence="14" type="ORF">SAMN05421686_101417</name>
</gene>
<feature type="domain" description="7,8-dihydro-6-hydroxymethylpterin-pyrophosphokinase" evidence="13">
    <location>
        <begin position="6"/>
        <end position="100"/>
    </location>
</feature>
<dbReference type="Pfam" id="PF01288">
    <property type="entry name" value="HPPK"/>
    <property type="match status" value="1"/>
</dbReference>
<dbReference type="GO" id="GO:0016301">
    <property type="term" value="F:kinase activity"/>
    <property type="evidence" value="ECO:0007669"/>
    <property type="project" value="UniProtKB-KW"/>
</dbReference>
<evidence type="ECO:0000256" key="1">
    <source>
        <dbReference type="ARBA" id="ARBA00005051"/>
    </source>
</evidence>
<comment type="pathway">
    <text evidence="1">Cofactor biosynthesis; tetrahydrofolate biosynthesis; 2-amino-4-hydroxy-6-hydroxymethyl-7,8-dihydropteridine diphosphate from 7,8-dihydroneopterin triphosphate: step 4/4.</text>
</comment>